<reference evidence="2 3" key="1">
    <citation type="submission" date="2020-02" db="EMBL/GenBank/DDBJ databases">
        <title>Broccoli isolated Pseudomonas sp.</title>
        <authorList>
            <person name="Fujikawa T."/>
            <person name="Sawada H."/>
        </authorList>
    </citation>
    <scope>NUCLEOTIDE SEQUENCE [LARGE SCALE GENOMIC DNA]</scope>
    <source>
        <strain evidence="2 3">JCM 32154</strain>
    </source>
</reference>
<name>A0A6I5RQ53_9PSED</name>
<sequence length="93" mass="9445">MTHLGEHPMSKVIVTFEKNWRGYAAGETAGFDSSVADSLIEAGYAIEADKKASKKGKTGANSNAPSAAQSSAGADESDTGDKPGAKSDADGKP</sequence>
<gene>
    <name evidence="2" type="ORF">G3O07_08255</name>
</gene>
<dbReference type="Proteomes" id="UP000471751">
    <property type="component" value="Unassembled WGS sequence"/>
</dbReference>
<feature type="compositionally biased region" description="Basic and acidic residues" evidence="1">
    <location>
        <begin position="79"/>
        <end position="93"/>
    </location>
</feature>
<organism evidence="2 3">
    <name type="scientific">Pseudomonas laurentiana</name>
    <dbReference type="NCBI Taxonomy" id="2364649"/>
    <lineage>
        <taxon>Bacteria</taxon>
        <taxon>Pseudomonadati</taxon>
        <taxon>Pseudomonadota</taxon>
        <taxon>Gammaproteobacteria</taxon>
        <taxon>Pseudomonadales</taxon>
        <taxon>Pseudomonadaceae</taxon>
        <taxon>Pseudomonas</taxon>
    </lineage>
</organism>
<keyword evidence="3" id="KW-1185">Reference proteome</keyword>
<evidence type="ECO:0000313" key="2">
    <source>
        <dbReference type="EMBL" id="NES09726.1"/>
    </source>
</evidence>
<evidence type="ECO:0000256" key="1">
    <source>
        <dbReference type="SAM" id="MobiDB-lite"/>
    </source>
</evidence>
<dbReference type="EMBL" id="JAAHBT010000071">
    <property type="protein sequence ID" value="NES09726.1"/>
    <property type="molecule type" value="Genomic_DNA"/>
</dbReference>
<proteinExistence type="predicted"/>
<evidence type="ECO:0000313" key="3">
    <source>
        <dbReference type="Proteomes" id="UP000471751"/>
    </source>
</evidence>
<protein>
    <submittedName>
        <fullName evidence="2">Uncharacterized protein</fullName>
    </submittedName>
</protein>
<dbReference type="AlphaFoldDB" id="A0A6I5RQ53"/>
<comment type="caution">
    <text evidence="2">The sequence shown here is derived from an EMBL/GenBank/DDBJ whole genome shotgun (WGS) entry which is preliminary data.</text>
</comment>
<feature type="region of interest" description="Disordered" evidence="1">
    <location>
        <begin position="50"/>
        <end position="93"/>
    </location>
</feature>
<feature type="compositionally biased region" description="Low complexity" evidence="1">
    <location>
        <begin position="59"/>
        <end position="74"/>
    </location>
</feature>
<accession>A0A6I5RQ53</accession>